<evidence type="ECO:0000313" key="2">
    <source>
        <dbReference type="Proteomes" id="UP001054945"/>
    </source>
</evidence>
<gene>
    <name evidence="1" type="ORF">CEXT_139821</name>
</gene>
<dbReference type="AlphaFoldDB" id="A0AAV4X367"/>
<reference evidence="1 2" key="1">
    <citation type="submission" date="2021-06" db="EMBL/GenBank/DDBJ databases">
        <title>Caerostris extrusa draft genome.</title>
        <authorList>
            <person name="Kono N."/>
            <person name="Arakawa K."/>
        </authorList>
    </citation>
    <scope>NUCLEOTIDE SEQUENCE [LARGE SCALE GENOMIC DNA]</scope>
</reference>
<proteinExistence type="predicted"/>
<evidence type="ECO:0000313" key="1">
    <source>
        <dbReference type="EMBL" id="GIY89562.1"/>
    </source>
</evidence>
<dbReference type="EMBL" id="BPLR01017225">
    <property type="protein sequence ID" value="GIY89562.1"/>
    <property type="molecule type" value="Genomic_DNA"/>
</dbReference>
<dbReference type="Proteomes" id="UP001054945">
    <property type="component" value="Unassembled WGS sequence"/>
</dbReference>
<sequence length="127" mass="14381">MDVTLPPPPLSSPLLHSPRGRSDVYYSRDFSGRHPRLQLSSCPGQIYIGPLKMAEETKPALWNLRPAAVFIWRMIYALLHRDLLICMSSRKKPSLILDTTWLVEALFSSNSSWICSIPSISSHSPYI</sequence>
<accession>A0AAV4X367</accession>
<name>A0AAV4X367_CAEEX</name>
<organism evidence="1 2">
    <name type="scientific">Caerostris extrusa</name>
    <name type="common">Bark spider</name>
    <name type="synonym">Caerostris bankana</name>
    <dbReference type="NCBI Taxonomy" id="172846"/>
    <lineage>
        <taxon>Eukaryota</taxon>
        <taxon>Metazoa</taxon>
        <taxon>Ecdysozoa</taxon>
        <taxon>Arthropoda</taxon>
        <taxon>Chelicerata</taxon>
        <taxon>Arachnida</taxon>
        <taxon>Araneae</taxon>
        <taxon>Araneomorphae</taxon>
        <taxon>Entelegynae</taxon>
        <taxon>Araneoidea</taxon>
        <taxon>Araneidae</taxon>
        <taxon>Caerostris</taxon>
    </lineage>
</organism>
<comment type="caution">
    <text evidence="1">The sequence shown here is derived from an EMBL/GenBank/DDBJ whole genome shotgun (WGS) entry which is preliminary data.</text>
</comment>
<keyword evidence="2" id="KW-1185">Reference proteome</keyword>
<protein>
    <submittedName>
        <fullName evidence="1">Uncharacterized protein</fullName>
    </submittedName>
</protein>